<comment type="subcellular location">
    <subcellularLocation>
        <location evidence="1">Cytoplasm</location>
    </subcellularLocation>
</comment>
<accession>A0ABV7L8T3</accession>
<dbReference type="EMBL" id="JBHRTR010000054">
    <property type="protein sequence ID" value="MFC3231052.1"/>
    <property type="molecule type" value="Genomic_DNA"/>
</dbReference>
<dbReference type="PANTHER" id="PTHR30204">
    <property type="entry name" value="REDOX-CYCLING DRUG-SENSING TRANSCRIPTIONAL ACTIVATOR SOXR"/>
    <property type="match status" value="1"/>
</dbReference>
<organism evidence="8 9">
    <name type="scientific">Marinibaculum pumilum</name>
    <dbReference type="NCBI Taxonomy" id="1766165"/>
    <lineage>
        <taxon>Bacteria</taxon>
        <taxon>Pseudomonadati</taxon>
        <taxon>Pseudomonadota</taxon>
        <taxon>Alphaproteobacteria</taxon>
        <taxon>Rhodospirillales</taxon>
        <taxon>Rhodospirillaceae</taxon>
        <taxon>Marinibaculum</taxon>
    </lineage>
</organism>
<dbReference type="InterPro" id="IPR011789">
    <property type="entry name" value="CueR"/>
</dbReference>
<dbReference type="InterPro" id="IPR009061">
    <property type="entry name" value="DNA-bd_dom_put_sf"/>
</dbReference>
<dbReference type="SMART" id="SM00422">
    <property type="entry name" value="HTH_MERR"/>
    <property type="match status" value="1"/>
</dbReference>
<proteinExistence type="predicted"/>
<evidence type="ECO:0000256" key="3">
    <source>
        <dbReference type="ARBA" id="ARBA00023015"/>
    </source>
</evidence>
<keyword evidence="6" id="KW-0175">Coiled coil</keyword>
<feature type="domain" description="HTH merR-type" evidence="7">
    <location>
        <begin position="1"/>
        <end position="68"/>
    </location>
</feature>
<protein>
    <submittedName>
        <fullName evidence="8">Cu(I)-responsive transcriptional regulator</fullName>
    </submittedName>
</protein>
<gene>
    <name evidence="8" type="primary">cueR</name>
    <name evidence="8" type="ORF">ACFOGJ_27645</name>
</gene>
<dbReference type="InterPro" id="IPR047057">
    <property type="entry name" value="MerR_fam"/>
</dbReference>
<evidence type="ECO:0000256" key="2">
    <source>
        <dbReference type="ARBA" id="ARBA00022490"/>
    </source>
</evidence>
<dbReference type="PRINTS" id="PR00040">
    <property type="entry name" value="HTHMERR"/>
</dbReference>
<dbReference type="Proteomes" id="UP001595528">
    <property type="component" value="Unassembled WGS sequence"/>
</dbReference>
<dbReference type="Gene3D" id="1.10.1660.10">
    <property type="match status" value="1"/>
</dbReference>
<keyword evidence="3" id="KW-0805">Transcription regulation</keyword>
<dbReference type="PROSITE" id="PS50937">
    <property type="entry name" value="HTH_MERR_2"/>
    <property type="match status" value="1"/>
</dbReference>
<dbReference type="Pfam" id="PF00376">
    <property type="entry name" value="MerR"/>
    <property type="match status" value="1"/>
</dbReference>
<comment type="caution">
    <text evidence="8">The sequence shown here is derived from an EMBL/GenBank/DDBJ whole genome shotgun (WGS) entry which is preliminary data.</text>
</comment>
<dbReference type="SUPFAM" id="SSF46955">
    <property type="entry name" value="Putative DNA-binding domain"/>
    <property type="match status" value="1"/>
</dbReference>
<evidence type="ECO:0000256" key="6">
    <source>
        <dbReference type="SAM" id="Coils"/>
    </source>
</evidence>
<dbReference type="RefSeq" id="WP_379906519.1">
    <property type="nucleotide sequence ID" value="NZ_JBHRTR010000054.1"/>
</dbReference>
<keyword evidence="9" id="KW-1185">Reference proteome</keyword>
<keyword evidence="2" id="KW-0963">Cytoplasm</keyword>
<evidence type="ECO:0000256" key="1">
    <source>
        <dbReference type="ARBA" id="ARBA00004496"/>
    </source>
</evidence>
<evidence type="ECO:0000256" key="4">
    <source>
        <dbReference type="ARBA" id="ARBA00023125"/>
    </source>
</evidence>
<evidence type="ECO:0000313" key="8">
    <source>
        <dbReference type="EMBL" id="MFC3231052.1"/>
    </source>
</evidence>
<keyword evidence="5" id="KW-0804">Transcription</keyword>
<sequence length="134" mass="14969">MNIGAAARASGLPAKTIRFYEEIGLVAAERRPNGFRDYDDQAVRKLRFVQRARSLGFSIDDCRSLLSLYEDRDRSSADVKALATERLAEIEAKLQELRLLRAELTHLVEACHGDARPDCPIIDELAGKKPARTS</sequence>
<dbReference type="Pfam" id="PF09278">
    <property type="entry name" value="MerR-DNA-bind"/>
    <property type="match status" value="1"/>
</dbReference>
<name>A0ABV7L8T3_9PROT</name>
<keyword evidence="4" id="KW-0238">DNA-binding</keyword>
<dbReference type="PANTHER" id="PTHR30204:SF94">
    <property type="entry name" value="HEAVY METAL-DEPENDENT TRANSCRIPTIONAL REGULATOR HI_0293-RELATED"/>
    <property type="match status" value="1"/>
</dbReference>
<evidence type="ECO:0000313" key="9">
    <source>
        <dbReference type="Proteomes" id="UP001595528"/>
    </source>
</evidence>
<dbReference type="InterPro" id="IPR000551">
    <property type="entry name" value="MerR-type_HTH_dom"/>
</dbReference>
<evidence type="ECO:0000259" key="7">
    <source>
        <dbReference type="PROSITE" id="PS50937"/>
    </source>
</evidence>
<reference evidence="9" key="1">
    <citation type="journal article" date="2019" name="Int. J. Syst. Evol. Microbiol.">
        <title>The Global Catalogue of Microorganisms (GCM) 10K type strain sequencing project: providing services to taxonomists for standard genome sequencing and annotation.</title>
        <authorList>
            <consortium name="The Broad Institute Genomics Platform"/>
            <consortium name="The Broad Institute Genome Sequencing Center for Infectious Disease"/>
            <person name="Wu L."/>
            <person name="Ma J."/>
        </authorList>
    </citation>
    <scope>NUCLEOTIDE SEQUENCE [LARGE SCALE GENOMIC DNA]</scope>
    <source>
        <strain evidence="9">KCTC 42964</strain>
    </source>
</reference>
<dbReference type="InterPro" id="IPR015358">
    <property type="entry name" value="Tscrpt_reg_MerR_DNA-bd"/>
</dbReference>
<dbReference type="CDD" id="cd01108">
    <property type="entry name" value="HTH_CueR"/>
    <property type="match status" value="1"/>
</dbReference>
<evidence type="ECO:0000256" key="5">
    <source>
        <dbReference type="ARBA" id="ARBA00023163"/>
    </source>
</evidence>
<feature type="coiled-coil region" evidence="6">
    <location>
        <begin position="80"/>
        <end position="110"/>
    </location>
</feature>
<dbReference type="NCBIfam" id="TIGR02044">
    <property type="entry name" value="CueR"/>
    <property type="match status" value="1"/>
</dbReference>